<feature type="domain" description="Peptidase S8/S53" evidence="6">
    <location>
        <begin position="279"/>
        <end position="645"/>
    </location>
</feature>
<dbReference type="PRINTS" id="PR00723">
    <property type="entry name" value="SUBTILISIN"/>
</dbReference>
<dbReference type="InterPro" id="IPR034074">
    <property type="entry name" value="Y4bN_pept_dom"/>
</dbReference>
<dbReference type="InterPro" id="IPR050131">
    <property type="entry name" value="Peptidase_S8_subtilisin-like"/>
</dbReference>
<keyword evidence="4" id="KW-0720">Serine protease</keyword>
<keyword evidence="2" id="KW-0645">Protease</keyword>
<dbReference type="Pfam" id="PF00082">
    <property type="entry name" value="Peptidase_S8"/>
    <property type="match status" value="1"/>
</dbReference>
<dbReference type="InterPro" id="IPR036852">
    <property type="entry name" value="Peptidase_S8/S53_dom_sf"/>
</dbReference>
<dbReference type="InterPro" id="IPR000209">
    <property type="entry name" value="Peptidase_S8/S53_dom"/>
</dbReference>
<evidence type="ECO:0000256" key="4">
    <source>
        <dbReference type="ARBA" id="ARBA00022825"/>
    </source>
</evidence>
<keyword evidence="8" id="KW-1185">Reference proteome</keyword>
<dbReference type="Gene3D" id="3.40.50.200">
    <property type="entry name" value="Peptidase S8/S53 domain"/>
    <property type="match status" value="1"/>
</dbReference>
<evidence type="ECO:0000313" key="8">
    <source>
        <dbReference type="Proteomes" id="UP001601992"/>
    </source>
</evidence>
<evidence type="ECO:0000259" key="6">
    <source>
        <dbReference type="Pfam" id="PF00082"/>
    </source>
</evidence>
<dbReference type="Proteomes" id="UP001601992">
    <property type="component" value="Unassembled WGS sequence"/>
</dbReference>
<dbReference type="CDD" id="cd04847">
    <property type="entry name" value="Peptidases_S8_Subtilisin_like_2"/>
    <property type="match status" value="1"/>
</dbReference>
<sequence>MAPRDKPHLIISNPQAAAYQPPKRGNNSSEASTAPSDRAAHGRKLRGDLRRAETDARIRRRALDITVEGAVEGTYVAFESFPGVELALNTLDPRQGNVHPELRCVQEAVDGSGQRVERATVFVPDGTMTYFLDRVSAYLESADEPKPENGPFIDRIQEIRAASIESLWTDPIEEFPEPGQQAWWEVWLRRRDGHEVTRLRAASEALGMRVGRHTLGFGDRSVVLVHSTIDQLATATDILDDLAELRRPHDPITFLAGTDAAEQRPWIDELLERIEAANGNAPAVCIVDSGVYWEHPLLKTSLDERDCQVANPDWPVHDDRGHGTEMAGLALFGDLGRVVSSSESIRLTHRLESAKILPPPPAENKPELFGAITADAVSYVEIGQPDRRRVYSLAVTARWRTPLPDERSPVFGQPSSWSATLDALAAGRRVEIEEGKLTFLEQTDDPNPRLFCVSAGNIAHPGWEDDHLARSDLEPVEDPAQAWNALTVGAYTQLDNMAGAPAEFADWTPVARRGELSPVSRTSLLFGKHWPVKPDIVLEGGNVARSRAGTDFDVPPNLQLLTTNAPVPRGMTSRLFTTTHATSAATAQAAGMAAQITAQYPDLWPETIRALLVHSADWTPAMKAQFDSDAKKMSRSALLRRYGMGVPDLQRATHSASDALTLIAQGVIHPFERGKMREIHYHELPWPAQILEDLGAAKVKLRVTLSYFIEPNPGRRGWNQRYSYASHGLRFAVRRAAESTPEFHRRINQKALADNEKRLPSVKETGKWFFGSRQQQAVGSLHCDIWEGEAADLVRRGVLAVYPVTGWWKENQRRDRSSAGVRYALVVSIETPDQDVDIWTPVAQAIEATVEVAT</sequence>
<organism evidence="7 8">
    <name type="scientific">Nocardia jiangxiensis</name>
    <dbReference type="NCBI Taxonomy" id="282685"/>
    <lineage>
        <taxon>Bacteria</taxon>
        <taxon>Bacillati</taxon>
        <taxon>Actinomycetota</taxon>
        <taxon>Actinomycetes</taxon>
        <taxon>Mycobacteriales</taxon>
        <taxon>Nocardiaceae</taxon>
        <taxon>Nocardia</taxon>
    </lineage>
</organism>
<name>A0ABW6RVB6_9NOCA</name>
<dbReference type="RefSeq" id="WP_387403150.1">
    <property type="nucleotide sequence ID" value="NZ_JBIAQY010000003.1"/>
</dbReference>
<evidence type="ECO:0000313" key="7">
    <source>
        <dbReference type="EMBL" id="MFF3567939.1"/>
    </source>
</evidence>
<protein>
    <submittedName>
        <fullName evidence="7">S8 family serine peptidase</fullName>
    </submittedName>
</protein>
<feature type="compositionally biased region" description="Polar residues" evidence="5">
    <location>
        <begin position="25"/>
        <end position="35"/>
    </location>
</feature>
<reference evidence="7 8" key="1">
    <citation type="submission" date="2024-10" db="EMBL/GenBank/DDBJ databases">
        <title>The Natural Products Discovery Center: Release of the First 8490 Sequenced Strains for Exploring Actinobacteria Biosynthetic Diversity.</title>
        <authorList>
            <person name="Kalkreuter E."/>
            <person name="Kautsar S.A."/>
            <person name="Yang D."/>
            <person name="Bader C.D."/>
            <person name="Teijaro C.N."/>
            <person name="Fluegel L."/>
            <person name="Davis C.M."/>
            <person name="Simpson J.R."/>
            <person name="Lauterbach L."/>
            <person name="Steele A.D."/>
            <person name="Gui C."/>
            <person name="Meng S."/>
            <person name="Li G."/>
            <person name="Viehrig K."/>
            <person name="Ye F."/>
            <person name="Su P."/>
            <person name="Kiefer A.F."/>
            <person name="Nichols A."/>
            <person name="Cepeda A.J."/>
            <person name="Yan W."/>
            <person name="Fan B."/>
            <person name="Jiang Y."/>
            <person name="Adhikari A."/>
            <person name="Zheng C.-J."/>
            <person name="Schuster L."/>
            <person name="Cowan T.M."/>
            <person name="Smanski M.J."/>
            <person name="Chevrette M.G."/>
            <person name="De Carvalho L.P.S."/>
            <person name="Shen B."/>
        </authorList>
    </citation>
    <scope>NUCLEOTIDE SEQUENCE [LARGE SCALE GENOMIC DNA]</scope>
    <source>
        <strain evidence="7 8">NPDC002593</strain>
    </source>
</reference>
<feature type="region of interest" description="Disordered" evidence="5">
    <location>
        <begin position="1"/>
        <end position="51"/>
    </location>
</feature>
<evidence type="ECO:0000256" key="3">
    <source>
        <dbReference type="ARBA" id="ARBA00022801"/>
    </source>
</evidence>
<comment type="caution">
    <text evidence="7">The sequence shown here is derived from an EMBL/GenBank/DDBJ whole genome shotgun (WGS) entry which is preliminary data.</text>
</comment>
<dbReference type="InterPro" id="IPR015500">
    <property type="entry name" value="Peptidase_S8_subtilisin-rel"/>
</dbReference>
<dbReference type="PANTHER" id="PTHR43806:SF11">
    <property type="entry name" value="CEREVISIN-RELATED"/>
    <property type="match status" value="1"/>
</dbReference>
<comment type="similarity">
    <text evidence="1">Belongs to the peptidase S8 family.</text>
</comment>
<dbReference type="EMBL" id="JBIAQY010000003">
    <property type="protein sequence ID" value="MFF3567939.1"/>
    <property type="molecule type" value="Genomic_DNA"/>
</dbReference>
<dbReference type="InterPro" id="IPR023827">
    <property type="entry name" value="Peptidase_S8_Asp-AS"/>
</dbReference>
<gene>
    <name evidence="7" type="ORF">ACFYXQ_09195</name>
</gene>
<proteinExistence type="inferred from homology"/>
<evidence type="ECO:0000256" key="1">
    <source>
        <dbReference type="ARBA" id="ARBA00011073"/>
    </source>
</evidence>
<dbReference type="PANTHER" id="PTHR43806">
    <property type="entry name" value="PEPTIDASE S8"/>
    <property type="match status" value="1"/>
</dbReference>
<dbReference type="PROSITE" id="PS00136">
    <property type="entry name" value="SUBTILASE_ASP"/>
    <property type="match status" value="1"/>
</dbReference>
<accession>A0ABW6RVB6</accession>
<evidence type="ECO:0000256" key="2">
    <source>
        <dbReference type="ARBA" id="ARBA00022670"/>
    </source>
</evidence>
<keyword evidence="3" id="KW-0378">Hydrolase</keyword>
<evidence type="ECO:0000256" key="5">
    <source>
        <dbReference type="SAM" id="MobiDB-lite"/>
    </source>
</evidence>
<dbReference type="SUPFAM" id="SSF52743">
    <property type="entry name" value="Subtilisin-like"/>
    <property type="match status" value="1"/>
</dbReference>